<dbReference type="Pfam" id="PF04237">
    <property type="entry name" value="YjbR"/>
    <property type="match status" value="1"/>
</dbReference>
<protein>
    <submittedName>
        <fullName evidence="1">YjbR protein</fullName>
    </submittedName>
</protein>
<dbReference type="AlphaFoldDB" id="A0A4R2IH35"/>
<evidence type="ECO:0000313" key="2">
    <source>
        <dbReference type="Proteomes" id="UP000295573"/>
    </source>
</evidence>
<dbReference type="Proteomes" id="UP000295573">
    <property type="component" value="Unassembled WGS sequence"/>
</dbReference>
<gene>
    <name evidence="1" type="ORF">EV646_112122</name>
</gene>
<reference evidence="1 2" key="1">
    <citation type="journal article" date="2015" name="Stand. Genomic Sci.">
        <title>Genomic Encyclopedia of Bacterial and Archaeal Type Strains, Phase III: the genomes of soil and plant-associated and newly described type strains.</title>
        <authorList>
            <person name="Whitman W.B."/>
            <person name="Woyke T."/>
            <person name="Klenk H.P."/>
            <person name="Zhou Y."/>
            <person name="Lilburn T.G."/>
            <person name="Beck B.J."/>
            <person name="De Vos P."/>
            <person name="Vandamme P."/>
            <person name="Eisen J.A."/>
            <person name="Garrity G."/>
            <person name="Hugenholtz P."/>
            <person name="Kyrpides N.C."/>
        </authorList>
    </citation>
    <scope>NUCLEOTIDE SEQUENCE [LARGE SCALE GENOMIC DNA]</scope>
    <source>
        <strain evidence="1 2">VKM Ac-2541</strain>
    </source>
</reference>
<dbReference type="InterPro" id="IPR058532">
    <property type="entry name" value="YjbR/MT2646/Rv2570-like"/>
</dbReference>
<evidence type="ECO:0000313" key="1">
    <source>
        <dbReference type="EMBL" id="TCO43546.1"/>
    </source>
</evidence>
<name>A0A4R2IH35_9ACTN</name>
<comment type="caution">
    <text evidence="1">The sequence shown here is derived from an EMBL/GenBank/DDBJ whole genome shotgun (WGS) entry which is preliminary data.</text>
</comment>
<keyword evidence="2" id="KW-1185">Reference proteome</keyword>
<dbReference type="EMBL" id="SLWR01000012">
    <property type="protein sequence ID" value="TCO43546.1"/>
    <property type="molecule type" value="Genomic_DNA"/>
</dbReference>
<dbReference type="RefSeq" id="WP_132154810.1">
    <property type="nucleotide sequence ID" value="NZ_SLWR01000012.1"/>
</dbReference>
<sequence>MLFYRGKVVDLTDIRALTADLPRSYEVLVRDQIKFRVGQIVYLAVAPDEKTIGIGFPREEREAALAAEPDKFFPPRPSDERFQWIQVRLDALEYDELRELILDAWSMCVPKKVRAEYFGTGAGA</sequence>
<dbReference type="Gene3D" id="3.90.1150.30">
    <property type="match status" value="1"/>
</dbReference>
<organism evidence="1 2">
    <name type="scientific">Kribbella antiqua</name>
    <dbReference type="NCBI Taxonomy" id="2512217"/>
    <lineage>
        <taxon>Bacteria</taxon>
        <taxon>Bacillati</taxon>
        <taxon>Actinomycetota</taxon>
        <taxon>Actinomycetes</taxon>
        <taxon>Propionibacteriales</taxon>
        <taxon>Kribbellaceae</taxon>
        <taxon>Kribbella</taxon>
    </lineage>
</organism>
<proteinExistence type="predicted"/>
<accession>A0A4R2IH35</accession>
<dbReference type="SUPFAM" id="SSF142906">
    <property type="entry name" value="YjbR-like"/>
    <property type="match status" value="1"/>
</dbReference>
<dbReference type="OrthoDB" id="6167040at2"/>
<dbReference type="InterPro" id="IPR038056">
    <property type="entry name" value="YjbR-like_sf"/>
</dbReference>